<reference evidence="2 3" key="1">
    <citation type="journal article" date="2024" name="Ann. Entomol. Soc. Am.">
        <title>Genomic analyses of the southern and eastern yellowjacket wasps (Hymenoptera: Vespidae) reveal evolutionary signatures of social life.</title>
        <authorList>
            <person name="Catto M.A."/>
            <person name="Caine P.B."/>
            <person name="Orr S.E."/>
            <person name="Hunt B.G."/>
            <person name="Goodisman M.A.D."/>
        </authorList>
    </citation>
    <scope>NUCLEOTIDE SEQUENCE [LARGE SCALE GENOMIC DNA]</scope>
    <source>
        <strain evidence="2">232</strain>
        <tissue evidence="2">Head and thorax</tissue>
    </source>
</reference>
<dbReference type="PANTHER" id="PTHR11552:SF226">
    <property type="entry name" value="RE28171P"/>
    <property type="match status" value="1"/>
</dbReference>
<dbReference type="AlphaFoldDB" id="A0ABD2CSY8"/>
<dbReference type="Gene3D" id="3.50.50.60">
    <property type="entry name" value="FAD/NAD(P)-binding domain"/>
    <property type="match status" value="1"/>
</dbReference>
<dbReference type="PANTHER" id="PTHR11552">
    <property type="entry name" value="GLUCOSE-METHANOL-CHOLINE GMC OXIDOREDUCTASE"/>
    <property type="match status" value="1"/>
</dbReference>
<accession>A0ABD2CSY8</accession>
<organism evidence="2 3">
    <name type="scientific">Vespula maculifrons</name>
    <name type="common">Eastern yellow jacket</name>
    <name type="synonym">Wasp</name>
    <dbReference type="NCBI Taxonomy" id="7453"/>
    <lineage>
        <taxon>Eukaryota</taxon>
        <taxon>Metazoa</taxon>
        <taxon>Ecdysozoa</taxon>
        <taxon>Arthropoda</taxon>
        <taxon>Hexapoda</taxon>
        <taxon>Insecta</taxon>
        <taxon>Pterygota</taxon>
        <taxon>Neoptera</taxon>
        <taxon>Endopterygota</taxon>
        <taxon>Hymenoptera</taxon>
        <taxon>Apocrita</taxon>
        <taxon>Aculeata</taxon>
        <taxon>Vespoidea</taxon>
        <taxon>Vespidae</taxon>
        <taxon>Vespinae</taxon>
        <taxon>Vespula</taxon>
    </lineage>
</organism>
<proteinExistence type="inferred from homology"/>
<protein>
    <submittedName>
        <fullName evidence="2">Uncharacterized protein</fullName>
    </submittedName>
</protein>
<dbReference type="Proteomes" id="UP001607303">
    <property type="component" value="Unassembled WGS sequence"/>
</dbReference>
<dbReference type="InterPro" id="IPR012132">
    <property type="entry name" value="GMC_OxRdtase"/>
</dbReference>
<gene>
    <name evidence="2" type="ORF">V1477_003526</name>
</gene>
<comment type="caution">
    <text evidence="2">The sequence shown here is derived from an EMBL/GenBank/DDBJ whole genome shotgun (WGS) entry which is preliminary data.</text>
</comment>
<sequence length="120" mass="14147">MNSKSPPKENYSRVKLHTEFIVVDGGSAEAMIASRLFEIENIKLYRQQNRLIIDIPMIGNKYNQPHEKVLDSSKILNTLIYMRGNRLNYDKRARLDNTNWSYEKVSPYFLKYGNNRNPYS</sequence>
<evidence type="ECO:0000256" key="1">
    <source>
        <dbReference type="ARBA" id="ARBA00010790"/>
    </source>
</evidence>
<evidence type="ECO:0000313" key="2">
    <source>
        <dbReference type="EMBL" id="KAL2748241.1"/>
    </source>
</evidence>
<comment type="similarity">
    <text evidence="1">Belongs to the GMC oxidoreductase family.</text>
</comment>
<name>A0ABD2CSY8_VESMC</name>
<dbReference type="InterPro" id="IPR036188">
    <property type="entry name" value="FAD/NAD-bd_sf"/>
</dbReference>
<keyword evidence="3" id="KW-1185">Reference proteome</keyword>
<dbReference type="EMBL" id="JAYRBN010000032">
    <property type="protein sequence ID" value="KAL2748241.1"/>
    <property type="molecule type" value="Genomic_DNA"/>
</dbReference>
<evidence type="ECO:0000313" key="3">
    <source>
        <dbReference type="Proteomes" id="UP001607303"/>
    </source>
</evidence>